<sequence length="99" mass="11267">MTAMTSWLALSPQTQKYNSADPKQRRFNKSLQYCIAKDKLPLNLVNGKGFQHLVHAMDAKLVIPSRSTIQRRLKKDFEITVMPGLKKRLSNVKKGVISL</sequence>
<proteinExistence type="predicted"/>
<name>A0A8J2L9S7_9HEXA</name>
<dbReference type="Proteomes" id="UP000708208">
    <property type="component" value="Unassembled WGS sequence"/>
</dbReference>
<accession>A0A8J2L9S7</accession>
<organism evidence="1 2">
    <name type="scientific">Allacma fusca</name>
    <dbReference type="NCBI Taxonomy" id="39272"/>
    <lineage>
        <taxon>Eukaryota</taxon>
        <taxon>Metazoa</taxon>
        <taxon>Ecdysozoa</taxon>
        <taxon>Arthropoda</taxon>
        <taxon>Hexapoda</taxon>
        <taxon>Collembola</taxon>
        <taxon>Symphypleona</taxon>
        <taxon>Sminthuridae</taxon>
        <taxon>Allacma</taxon>
    </lineage>
</organism>
<dbReference type="EMBL" id="CAJVCH010555465">
    <property type="protein sequence ID" value="CAG7830350.1"/>
    <property type="molecule type" value="Genomic_DNA"/>
</dbReference>
<dbReference type="AlphaFoldDB" id="A0A8J2L9S7"/>
<reference evidence="1" key="1">
    <citation type="submission" date="2021-06" db="EMBL/GenBank/DDBJ databases">
        <authorList>
            <person name="Hodson N. C."/>
            <person name="Mongue J. A."/>
            <person name="Jaron S. K."/>
        </authorList>
    </citation>
    <scope>NUCLEOTIDE SEQUENCE</scope>
</reference>
<comment type="caution">
    <text evidence="1">The sequence shown here is derived from an EMBL/GenBank/DDBJ whole genome shotgun (WGS) entry which is preliminary data.</text>
</comment>
<dbReference type="OrthoDB" id="2438421at2759"/>
<gene>
    <name evidence="1" type="ORF">AFUS01_LOCUS40158</name>
</gene>
<feature type="non-terminal residue" evidence="1">
    <location>
        <position position="1"/>
    </location>
</feature>
<evidence type="ECO:0000313" key="1">
    <source>
        <dbReference type="EMBL" id="CAG7830350.1"/>
    </source>
</evidence>
<protein>
    <recommendedName>
        <fullName evidence="3">Transposase</fullName>
    </recommendedName>
</protein>
<evidence type="ECO:0000313" key="2">
    <source>
        <dbReference type="Proteomes" id="UP000708208"/>
    </source>
</evidence>
<evidence type="ECO:0008006" key="3">
    <source>
        <dbReference type="Google" id="ProtNLM"/>
    </source>
</evidence>
<keyword evidence="2" id="KW-1185">Reference proteome</keyword>